<proteinExistence type="inferred from homology"/>
<dbReference type="PANTHER" id="PTHR23070">
    <property type="entry name" value="BCS1 AAA-TYPE ATPASE"/>
    <property type="match status" value="1"/>
</dbReference>
<evidence type="ECO:0000256" key="2">
    <source>
        <dbReference type="ARBA" id="ARBA00007448"/>
    </source>
</evidence>
<dbReference type="InterPro" id="IPR014851">
    <property type="entry name" value="BCS1_N"/>
</dbReference>
<dbReference type="GeneID" id="100162321"/>
<evidence type="ECO:0000256" key="9">
    <source>
        <dbReference type="ARBA" id="ARBA00022989"/>
    </source>
</evidence>
<dbReference type="InterPro" id="IPR003960">
    <property type="entry name" value="ATPase_AAA_CS"/>
</dbReference>
<reference evidence="17" key="2">
    <citation type="submission" date="2022-06" db="UniProtKB">
        <authorList>
            <consortium name="EnsemblMetazoa"/>
        </authorList>
    </citation>
    <scope>IDENTIFICATION</scope>
</reference>
<dbReference type="Gene3D" id="3.40.50.300">
    <property type="entry name" value="P-loop containing nucleotide triphosphate hydrolases"/>
    <property type="match status" value="1"/>
</dbReference>
<keyword evidence="7" id="KW-0378">Hydrolase</keyword>
<evidence type="ECO:0000256" key="3">
    <source>
        <dbReference type="ARBA" id="ARBA00016942"/>
    </source>
</evidence>
<keyword evidence="9" id="KW-1133">Transmembrane helix</keyword>
<feature type="domain" description="BCS1 N-terminal" evidence="16">
    <location>
        <begin position="23"/>
        <end position="192"/>
    </location>
</feature>
<keyword evidence="4" id="KW-0812">Transmembrane</keyword>
<dbReference type="OMA" id="WMTLYQR"/>
<evidence type="ECO:0000256" key="14">
    <source>
        <dbReference type="RuleBase" id="RU003651"/>
    </source>
</evidence>
<dbReference type="InterPro" id="IPR050747">
    <property type="entry name" value="Mitochondrial_chaperone_BCS1"/>
</dbReference>
<evidence type="ECO:0000256" key="8">
    <source>
        <dbReference type="ARBA" id="ARBA00022840"/>
    </source>
</evidence>
<evidence type="ECO:0000256" key="10">
    <source>
        <dbReference type="ARBA" id="ARBA00023128"/>
    </source>
</evidence>
<name>A0A8R1VZ43_ACYPI</name>
<dbReference type="GO" id="GO:0016887">
    <property type="term" value="F:ATP hydrolysis activity"/>
    <property type="evidence" value="ECO:0007669"/>
    <property type="project" value="InterPro"/>
</dbReference>
<keyword evidence="18" id="KW-1185">Reference proteome</keyword>
<comment type="similarity">
    <text evidence="2">Belongs to the AAA ATPase family. BCS1 subfamily.</text>
</comment>
<dbReference type="SUPFAM" id="SSF52540">
    <property type="entry name" value="P-loop containing nucleoside triphosphate hydrolases"/>
    <property type="match status" value="1"/>
</dbReference>
<evidence type="ECO:0000256" key="13">
    <source>
        <dbReference type="ARBA" id="ARBA00048778"/>
    </source>
</evidence>
<dbReference type="CDD" id="cd19510">
    <property type="entry name" value="RecA-like_BCS1"/>
    <property type="match status" value="1"/>
</dbReference>
<evidence type="ECO:0000256" key="5">
    <source>
        <dbReference type="ARBA" id="ARBA00022741"/>
    </source>
</evidence>
<evidence type="ECO:0000256" key="6">
    <source>
        <dbReference type="ARBA" id="ARBA00022792"/>
    </source>
</evidence>
<dbReference type="GO" id="GO:0005743">
    <property type="term" value="C:mitochondrial inner membrane"/>
    <property type="evidence" value="ECO:0007669"/>
    <property type="project" value="UniProtKB-SubCell"/>
</dbReference>
<evidence type="ECO:0000256" key="7">
    <source>
        <dbReference type="ARBA" id="ARBA00022801"/>
    </source>
</evidence>
<dbReference type="GO" id="GO:0034551">
    <property type="term" value="P:mitochondrial respiratory chain complex III assembly"/>
    <property type="evidence" value="ECO:0007669"/>
    <property type="project" value="UniProtKB-ARBA"/>
</dbReference>
<dbReference type="InterPro" id="IPR057495">
    <property type="entry name" value="AAA_lid_BCS1"/>
</dbReference>
<evidence type="ECO:0000256" key="1">
    <source>
        <dbReference type="ARBA" id="ARBA00004434"/>
    </source>
</evidence>
<feature type="domain" description="AAA+ ATPase" evidence="15">
    <location>
        <begin position="223"/>
        <end position="358"/>
    </location>
</feature>
<dbReference type="Pfam" id="PF00004">
    <property type="entry name" value="AAA"/>
    <property type="match status" value="1"/>
</dbReference>
<dbReference type="Proteomes" id="UP000007819">
    <property type="component" value="Chromosome A1"/>
</dbReference>
<dbReference type="AlphaFoldDB" id="A0A8R1VZ43"/>
<evidence type="ECO:0000256" key="12">
    <source>
        <dbReference type="ARBA" id="ARBA00032816"/>
    </source>
</evidence>
<dbReference type="CTD" id="34360"/>
<organism evidence="17 18">
    <name type="scientific">Acyrthosiphon pisum</name>
    <name type="common">Pea aphid</name>
    <dbReference type="NCBI Taxonomy" id="7029"/>
    <lineage>
        <taxon>Eukaryota</taxon>
        <taxon>Metazoa</taxon>
        <taxon>Ecdysozoa</taxon>
        <taxon>Arthropoda</taxon>
        <taxon>Hexapoda</taxon>
        <taxon>Insecta</taxon>
        <taxon>Pterygota</taxon>
        <taxon>Neoptera</taxon>
        <taxon>Paraneoptera</taxon>
        <taxon>Hemiptera</taxon>
        <taxon>Sternorrhyncha</taxon>
        <taxon>Aphidomorpha</taxon>
        <taxon>Aphidoidea</taxon>
        <taxon>Aphididae</taxon>
        <taxon>Macrosiphini</taxon>
        <taxon>Acyrthosiphon</taxon>
    </lineage>
</organism>
<dbReference type="SMART" id="SM00382">
    <property type="entry name" value="AAA"/>
    <property type="match status" value="1"/>
</dbReference>
<keyword evidence="10" id="KW-0496">Mitochondrion</keyword>
<keyword evidence="11" id="KW-0472">Membrane</keyword>
<evidence type="ECO:0000313" key="18">
    <source>
        <dbReference type="Proteomes" id="UP000007819"/>
    </source>
</evidence>
<evidence type="ECO:0000256" key="4">
    <source>
        <dbReference type="ARBA" id="ARBA00022692"/>
    </source>
</evidence>
<dbReference type="KEGG" id="api:100162321"/>
<dbReference type="OrthoDB" id="10251412at2759"/>
<dbReference type="InterPro" id="IPR027417">
    <property type="entry name" value="P-loop_NTPase"/>
</dbReference>
<sequence>MPMTDLLSTLGDNPYFSAGFGLFGLGLGAAVLRKGASAGLVLFRRNFMMTLEVPCRDKSYQWVLLWVTQKAARRTQHLSVETTFEQMDTGRVNTTYHFLPSIGVHLIEYHGKYIQVTRTREQQSLDLHAGVPWENVVLTTFGTNKSIFTNILEEARQMALKTLEGRTIVYTALGSEWRPFGHPQKPRPLKSVVLDDGISERILKDVQKFIAKPYWYIERGIPYRRGYLLHGPPGCGKTSFIKALAGELQYGVCLLNLSERGLTDDRLNYLMSAAPQNTIILLEDVDAAFGGRHESKQVATAYDGLSRVTLSGLLNALDGAASSEARILFMTTNYIERLDAALIRPGRVDSKEYFGHCSQSQIERMYNRFFLENNDSEKYAKEFAETVFKTGKPASAAQIQGYFMLFEDFSPSELIKNHNLIWET</sequence>
<dbReference type="RefSeq" id="XP_001944577.1">
    <property type="nucleotide sequence ID" value="XM_001944542.4"/>
</dbReference>
<evidence type="ECO:0000313" key="17">
    <source>
        <dbReference type="EnsemblMetazoa" id="XP_001944577.1"/>
    </source>
</evidence>
<dbReference type="FunFam" id="3.40.50.300:FF:000768">
    <property type="entry name" value="Probable mitochondrial chaperone bcs1"/>
    <property type="match status" value="1"/>
</dbReference>
<accession>A0A8R1VZ43</accession>
<dbReference type="SMART" id="SM01024">
    <property type="entry name" value="BCS1_N"/>
    <property type="match status" value="1"/>
</dbReference>
<dbReference type="Pfam" id="PF25426">
    <property type="entry name" value="AAA_lid_BCS1"/>
    <property type="match status" value="1"/>
</dbReference>
<dbReference type="Pfam" id="PF08740">
    <property type="entry name" value="BCS1_N"/>
    <property type="match status" value="1"/>
</dbReference>
<dbReference type="EnsemblMetazoa" id="XM_001944542.4">
    <property type="protein sequence ID" value="XP_001944577.1"/>
    <property type="gene ID" value="LOC100162321"/>
</dbReference>
<keyword evidence="8 14" id="KW-0067">ATP-binding</keyword>
<evidence type="ECO:0000259" key="15">
    <source>
        <dbReference type="SMART" id="SM00382"/>
    </source>
</evidence>
<keyword evidence="6" id="KW-0999">Mitochondrion inner membrane</keyword>
<dbReference type="InterPro" id="IPR003959">
    <property type="entry name" value="ATPase_AAA_core"/>
</dbReference>
<evidence type="ECO:0000256" key="11">
    <source>
        <dbReference type="ARBA" id="ARBA00023136"/>
    </source>
</evidence>
<reference evidence="18" key="1">
    <citation type="submission" date="2010-06" db="EMBL/GenBank/DDBJ databases">
        <authorList>
            <person name="Jiang H."/>
            <person name="Abraham K."/>
            <person name="Ali S."/>
            <person name="Alsbrooks S.L."/>
            <person name="Anim B.N."/>
            <person name="Anosike U.S."/>
            <person name="Attaway T."/>
            <person name="Bandaranaike D.P."/>
            <person name="Battles P.K."/>
            <person name="Bell S.N."/>
            <person name="Bell A.V."/>
            <person name="Beltran B."/>
            <person name="Bickham C."/>
            <person name="Bustamante Y."/>
            <person name="Caleb T."/>
            <person name="Canada A."/>
            <person name="Cardenas V."/>
            <person name="Carter K."/>
            <person name="Chacko J."/>
            <person name="Chandrabose M.N."/>
            <person name="Chavez D."/>
            <person name="Chavez A."/>
            <person name="Chen L."/>
            <person name="Chu H.-S."/>
            <person name="Claassen K.J."/>
            <person name="Cockrell R."/>
            <person name="Collins M."/>
            <person name="Cooper J.A."/>
            <person name="Cree A."/>
            <person name="Curry S.M."/>
            <person name="Da Y."/>
            <person name="Dao M.D."/>
            <person name="Das B."/>
            <person name="Davila M.-L."/>
            <person name="Davy-Carroll L."/>
            <person name="Denson S."/>
            <person name="Dinh H."/>
            <person name="Ebong V.E."/>
            <person name="Edwards J.R."/>
            <person name="Egan A."/>
            <person name="El-Daye J."/>
            <person name="Escobedo L."/>
            <person name="Fernandez S."/>
            <person name="Fernando P.R."/>
            <person name="Flagg N."/>
            <person name="Forbes L.D."/>
            <person name="Fowler R.G."/>
            <person name="Fu Q."/>
            <person name="Gabisi R.A."/>
            <person name="Ganer J."/>
            <person name="Garbino Pronczuk A."/>
            <person name="Garcia R.M."/>
            <person name="Garner T."/>
            <person name="Garrett T.E."/>
            <person name="Gonzalez D.A."/>
            <person name="Hamid H."/>
            <person name="Hawkins E.S."/>
            <person name="Hirani K."/>
            <person name="Hogues M.E."/>
            <person name="Hollins B."/>
            <person name="Hsiao C.-H."/>
            <person name="Jabil R."/>
            <person name="James M.L."/>
            <person name="Jhangiani S.N."/>
            <person name="Johnson B."/>
            <person name="Johnson Q."/>
            <person name="Joshi V."/>
            <person name="Kalu J.B."/>
            <person name="Kam C."/>
            <person name="Kashfia A."/>
            <person name="Keebler J."/>
            <person name="Kisamo H."/>
            <person name="Kovar C.L."/>
            <person name="Lago L.A."/>
            <person name="Lai C.-Y."/>
            <person name="Laidlaw J."/>
            <person name="Lara F."/>
            <person name="Le T.-K."/>
            <person name="Lee S.L."/>
            <person name="Legall F.H."/>
            <person name="Lemon S.J."/>
            <person name="Lewis L.R."/>
            <person name="Li B."/>
            <person name="Liu Y."/>
            <person name="Liu Y.-S."/>
            <person name="Lopez J."/>
            <person name="Lozado R.J."/>
            <person name="Lu J."/>
            <person name="Madu R.C."/>
            <person name="Maheshwari M."/>
            <person name="Maheshwari R."/>
            <person name="Malloy K."/>
            <person name="Martinez E."/>
            <person name="Mathew T."/>
            <person name="Mercado I.C."/>
            <person name="Mercado C."/>
            <person name="Meyer B."/>
            <person name="Montgomery K."/>
            <person name="Morgan M.B."/>
            <person name="Munidasa M."/>
            <person name="Nazareth L.V."/>
            <person name="Nelson J."/>
            <person name="Ng B.M."/>
            <person name="Nguyen N.B."/>
            <person name="Nguyen P.Q."/>
            <person name="Nguyen T."/>
            <person name="Obregon M."/>
            <person name="Okwuonu G.O."/>
            <person name="Onwere C.G."/>
            <person name="Orozco G."/>
            <person name="Parra A."/>
            <person name="Patel S."/>
            <person name="Patil S."/>
            <person name="Perez A."/>
            <person name="Perez Y."/>
            <person name="Pham C."/>
            <person name="Primus E.L."/>
            <person name="Pu L.-L."/>
            <person name="Puazo M."/>
            <person name="Qin X."/>
            <person name="Quiroz J.B."/>
            <person name="Reese J."/>
            <person name="Richards S."/>
            <person name="Rives C.M."/>
            <person name="Robberts R."/>
            <person name="Ruiz S.J."/>
            <person name="Ruiz M.J."/>
            <person name="Santibanez J."/>
            <person name="Schneider B.W."/>
            <person name="Sisson I."/>
            <person name="Smith M."/>
            <person name="Sodergren E."/>
            <person name="Song X.-Z."/>
            <person name="Song B.B."/>
            <person name="Summersgill H."/>
            <person name="Thelus R."/>
            <person name="Thornton R.D."/>
            <person name="Trejos Z.Y."/>
            <person name="Usmani K."/>
            <person name="Vattathil S."/>
            <person name="Villasana D."/>
            <person name="Walker D.L."/>
            <person name="Wang S."/>
            <person name="Wang K."/>
            <person name="White C.S."/>
            <person name="Williams A.C."/>
            <person name="Williamson J."/>
            <person name="Wilson K."/>
            <person name="Woghiren I.O."/>
            <person name="Woodworth J.R."/>
            <person name="Worley K.C."/>
            <person name="Wright R.A."/>
            <person name="Wu W."/>
            <person name="Young L."/>
            <person name="Zhang L."/>
            <person name="Zhang J."/>
            <person name="Zhu Y."/>
            <person name="Muzny D.M."/>
            <person name="Weinstock G."/>
            <person name="Gibbs R.A."/>
        </authorList>
    </citation>
    <scope>NUCLEOTIDE SEQUENCE [LARGE SCALE GENOMIC DNA]</scope>
    <source>
        <strain evidence="18">LSR1</strain>
    </source>
</reference>
<dbReference type="InterPro" id="IPR003593">
    <property type="entry name" value="AAA+_ATPase"/>
</dbReference>
<keyword evidence="5 14" id="KW-0547">Nucleotide-binding</keyword>
<dbReference type="PROSITE" id="PS00674">
    <property type="entry name" value="AAA"/>
    <property type="match status" value="1"/>
</dbReference>
<dbReference type="GO" id="GO:0005524">
    <property type="term" value="F:ATP binding"/>
    <property type="evidence" value="ECO:0007669"/>
    <property type="project" value="UniProtKB-KW"/>
</dbReference>
<evidence type="ECO:0000259" key="16">
    <source>
        <dbReference type="SMART" id="SM01024"/>
    </source>
</evidence>
<comment type="subcellular location">
    <subcellularLocation>
        <location evidence="1">Mitochondrion inner membrane</location>
        <topology evidence="1">Single-pass membrane protein</topology>
    </subcellularLocation>
</comment>
<comment type="catalytic activity">
    <reaction evidence="13">
        <text>ATP + H2O = ADP + phosphate + H(+)</text>
        <dbReference type="Rhea" id="RHEA:13065"/>
        <dbReference type="ChEBI" id="CHEBI:15377"/>
        <dbReference type="ChEBI" id="CHEBI:15378"/>
        <dbReference type="ChEBI" id="CHEBI:30616"/>
        <dbReference type="ChEBI" id="CHEBI:43474"/>
        <dbReference type="ChEBI" id="CHEBI:456216"/>
    </reaction>
    <physiologicalReaction direction="left-to-right" evidence="13">
        <dbReference type="Rhea" id="RHEA:13066"/>
    </physiologicalReaction>
</comment>
<protein>
    <recommendedName>
        <fullName evidence="3">Mitochondrial chaperone BCS1</fullName>
    </recommendedName>
    <alternativeName>
        <fullName evidence="12">BCS1-like protein</fullName>
    </alternativeName>
</protein>